<keyword evidence="2 4" id="KW-0378">Hydrolase</keyword>
<dbReference type="Proteomes" id="UP000676325">
    <property type="component" value="Unassembled WGS sequence"/>
</dbReference>
<evidence type="ECO:0000313" key="5">
    <source>
        <dbReference type="Proteomes" id="UP000676325"/>
    </source>
</evidence>
<dbReference type="PANTHER" id="PTHR48081">
    <property type="entry name" value="AB HYDROLASE SUPERFAMILY PROTEIN C4A8.06C"/>
    <property type="match status" value="1"/>
</dbReference>
<sequence length="311" mass="32109">MTRQQRQALDELLRHGPLDVGGDIAEQRAIFHEMIASIPLPDDVSAKQDELGGVPVVIVETPNLDPSAAILYFHGGAYALGSAPDSVGLAADVARRVGARAISVDYRLAPEHPFPAAVDDAVAAYRALLGRGVPASRIAFVGESAGGGLAVAALVALKDAGLPQPASAAVFSPWADLTVSGASATGKAALDPALTPEALRTRARDYLGDRDPATPLASPILADLTGLPPLLIQVGSHEILLDDAVRLAAHAAWHDVAVELQVWPGVPHVFQSFAALLDDADHALTAAAAFIQRGLVADGPETEEATEESAA</sequence>
<dbReference type="InterPro" id="IPR013094">
    <property type="entry name" value="AB_hydrolase_3"/>
</dbReference>
<comment type="caution">
    <text evidence="4">The sequence shown here is derived from an EMBL/GenBank/DDBJ whole genome shotgun (WGS) entry which is preliminary data.</text>
</comment>
<feature type="domain" description="Alpha/beta hydrolase fold-3" evidence="3">
    <location>
        <begin position="70"/>
        <end position="271"/>
    </location>
</feature>
<organism evidence="4 5">
    <name type="scientific">Actinospica acidithermotolerans</name>
    <dbReference type="NCBI Taxonomy" id="2828514"/>
    <lineage>
        <taxon>Bacteria</taxon>
        <taxon>Bacillati</taxon>
        <taxon>Actinomycetota</taxon>
        <taxon>Actinomycetes</taxon>
        <taxon>Catenulisporales</taxon>
        <taxon>Actinospicaceae</taxon>
        <taxon>Actinospica</taxon>
    </lineage>
</organism>
<proteinExistence type="inferred from homology"/>
<dbReference type="Gene3D" id="3.40.50.1820">
    <property type="entry name" value="alpha/beta hydrolase"/>
    <property type="match status" value="1"/>
</dbReference>
<evidence type="ECO:0000256" key="2">
    <source>
        <dbReference type="ARBA" id="ARBA00022801"/>
    </source>
</evidence>
<dbReference type="PANTHER" id="PTHR48081:SF30">
    <property type="entry name" value="ACETYL-HYDROLASE LIPR-RELATED"/>
    <property type="match status" value="1"/>
</dbReference>
<accession>A0A941ED63</accession>
<dbReference type="Pfam" id="PF07859">
    <property type="entry name" value="Abhydrolase_3"/>
    <property type="match status" value="1"/>
</dbReference>
<dbReference type="GO" id="GO:0004806">
    <property type="term" value="F:triacylglycerol lipase activity"/>
    <property type="evidence" value="ECO:0007669"/>
    <property type="project" value="TreeGrafter"/>
</dbReference>
<gene>
    <name evidence="4" type="ORF">KDK95_23715</name>
</gene>
<evidence type="ECO:0000313" key="4">
    <source>
        <dbReference type="EMBL" id="MBR7829336.1"/>
    </source>
</evidence>
<name>A0A941ED63_9ACTN</name>
<evidence type="ECO:0000259" key="3">
    <source>
        <dbReference type="Pfam" id="PF07859"/>
    </source>
</evidence>
<dbReference type="InterPro" id="IPR029058">
    <property type="entry name" value="AB_hydrolase_fold"/>
</dbReference>
<dbReference type="InterPro" id="IPR050300">
    <property type="entry name" value="GDXG_lipolytic_enzyme"/>
</dbReference>
<dbReference type="SUPFAM" id="SSF53474">
    <property type="entry name" value="alpha/beta-Hydrolases"/>
    <property type="match status" value="1"/>
</dbReference>
<dbReference type="RefSeq" id="WP_212520471.1">
    <property type="nucleotide sequence ID" value="NZ_JAGSOH010000082.1"/>
</dbReference>
<keyword evidence="5" id="KW-1185">Reference proteome</keyword>
<evidence type="ECO:0000256" key="1">
    <source>
        <dbReference type="ARBA" id="ARBA00010515"/>
    </source>
</evidence>
<dbReference type="AlphaFoldDB" id="A0A941ED63"/>
<comment type="similarity">
    <text evidence="1">Belongs to the 'GDXG' lipolytic enzyme family.</text>
</comment>
<protein>
    <submittedName>
        <fullName evidence="4">Alpha/beta hydrolase</fullName>
    </submittedName>
</protein>
<dbReference type="EMBL" id="JAGSOH010000082">
    <property type="protein sequence ID" value="MBR7829336.1"/>
    <property type="molecule type" value="Genomic_DNA"/>
</dbReference>
<reference evidence="4" key="1">
    <citation type="submission" date="2021-04" db="EMBL/GenBank/DDBJ databases">
        <title>Genome based classification of Actinospica acidithermotolerans sp. nov., an actinobacterium isolated from an Indonesian hot spring.</title>
        <authorList>
            <person name="Kusuma A.B."/>
            <person name="Putra K.E."/>
            <person name="Nafisah S."/>
            <person name="Loh J."/>
            <person name="Nouioui I."/>
            <person name="Goodfellow M."/>
        </authorList>
    </citation>
    <scope>NUCLEOTIDE SEQUENCE</scope>
    <source>
        <strain evidence="4">MGRD01-02</strain>
    </source>
</reference>